<comment type="caution">
    <text evidence="2">The sequence shown here is derived from an EMBL/GenBank/DDBJ whole genome shotgun (WGS) entry which is preliminary data.</text>
</comment>
<gene>
    <name evidence="2" type="ORF">EKO04_001760</name>
</gene>
<proteinExistence type="predicted"/>
<reference evidence="2" key="1">
    <citation type="submission" date="2018-12" db="EMBL/GenBank/DDBJ databases">
        <authorList>
            <person name="Syme R.A."/>
            <person name="Farfan-Caceres L."/>
            <person name="Lichtenzveig J."/>
        </authorList>
    </citation>
    <scope>NUCLEOTIDE SEQUENCE</scope>
    <source>
        <strain evidence="2">Al4</strain>
    </source>
</reference>
<dbReference type="PROSITE" id="PS51061">
    <property type="entry name" value="R3H"/>
    <property type="match status" value="1"/>
</dbReference>
<dbReference type="Pfam" id="PF01424">
    <property type="entry name" value="R3H"/>
    <property type="match status" value="1"/>
</dbReference>
<dbReference type="OrthoDB" id="3787379at2759"/>
<keyword evidence="3" id="KW-1185">Reference proteome</keyword>
<dbReference type="InterPro" id="IPR036867">
    <property type="entry name" value="R3H_dom_sf"/>
</dbReference>
<accession>A0A8H7JCM5</accession>
<evidence type="ECO:0000313" key="3">
    <source>
        <dbReference type="Proteomes" id="UP000651452"/>
    </source>
</evidence>
<dbReference type="AlphaFoldDB" id="A0A8H7JCM5"/>
<name>A0A8H7JCM5_9PLEO</name>
<dbReference type="Proteomes" id="UP000651452">
    <property type="component" value="Unassembled WGS sequence"/>
</dbReference>
<dbReference type="Gene3D" id="3.30.1370.50">
    <property type="entry name" value="R3H-like domain"/>
    <property type="match status" value="1"/>
</dbReference>
<evidence type="ECO:0000259" key="1">
    <source>
        <dbReference type="PROSITE" id="PS51061"/>
    </source>
</evidence>
<evidence type="ECO:0000313" key="2">
    <source>
        <dbReference type="EMBL" id="KAF9700562.1"/>
    </source>
</evidence>
<dbReference type="GO" id="GO:0003676">
    <property type="term" value="F:nucleic acid binding"/>
    <property type="evidence" value="ECO:0007669"/>
    <property type="project" value="UniProtKB-UniRule"/>
</dbReference>
<sequence>MPFLTDLPTELLREILLLTLPDTSKADAPWPTMIISLFSINQRIRVEMSPVIDSWSPLHHIFFPPSISTQKTPTLTVDGQTHSPKVQRICLDFFHEPAADRIKWTCYCGNQSTWTHPELIRAWADAVPFLPQGLQEVQLDITPAAAVERGRRQIFVDRFVSGKCAARKFLAGHDWGCGGAGSDYRDASGSVGVCSCWAVEHQDFVGTWVRSGDVRFAIREAVVQMSSRKQMWHGKQCGGRHLLVWLRDVVWTRKTDDLFAILAHAGHEMAVIDDVGMIAEFEAAQDSLELKMSPEEALRRAFQHRVAVDMGMETVGEGEGNDRHVVVRR</sequence>
<dbReference type="CDD" id="cd02325">
    <property type="entry name" value="R3H"/>
    <property type="match status" value="1"/>
</dbReference>
<dbReference type="InterPro" id="IPR001374">
    <property type="entry name" value="R3H_dom"/>
</dbReference>
<protein>
    <recommendedName>
        <fullName evidence="1">R3H domain-containing protein</fullName>
    </recommendedName>
</protein>
<organism evidence="2 3">
    <name type="scientific">Ascochyta lentis</name>
    <dbReference type="NCBI Taxonomy" id="205686"/>
    <lineage>
        <taxon>Eukaryota</taxon>
        <taxon>Fungi</taxon>
        <taxon>Dikarya</taxon>
        <taxon>Ascomycota</taxon>
        <taxon>Pezizomycotina</taxon>
        <taxon>Dothideomycetes</taxon>
        <taxon>Pleosporomycetidae</taxon>
        <taxon>Pleosporales</taxon>
        <taxon>Pleosporineae</taxon>
        <taxon>Didymellaceae</taxon>
        <taxon>Ascochyta</taxon>
    </lineage>
</organism>
<reference evidence="2" key="2">
    <citation type="submission" date="2020-09" db="EMBL/GenBank/DDBJ databases">
        <title>Reference genome assembly for Australian Ascochyta lentis isolate Al4.</title>
        <authorList>
            <person name="Lee R.C."/>
            <person name="Farfan-Caceres L.M."/>
            <person name="Debler J.W."/>
            <person name="Williams A.H."/>
            <person name="Henares B.M."/>
        </authorList>
    </citation>
    <scope>NUCLEOTIDE SEQUENCE</scope>
    <source>
        <strain evidence="2">Al4</strain>
    </source>
</reference>
<feature type="domain" description="R3H" evidence="1">
    <location>
        <begin position="268"/>
        <end position="329"/>
    </location>
</feature>
<dbReference type="EMBL" id="RZGK01000003">
    <property type="protein sequence ID" value="KAF9700562.1"/>
    <property type="molecule type" value="Genomic_DNA"/>
</dbReference>
<dbReference type="SUPFAM" id="SSF82708">
    <property type="entry name" value="R3H domain"/>
    <property type="match status" value="1"/>
</dbReference>